<accession>A0ABP9PBU0</accession>
<evidence type="ECO:0000313" key="2">
    <source>
        <dbReference type="EMBL" id="GAA5144033.1"/>
    </source>
</evidence>
<gene>
    <name evidence="2" type="ORF">GCM10023340_10860</name>
</gene>
<keyword evidence="3" id="KW-1185">Reference proteome</keyword>
<dbReference type="RefSeq" id="WP_345455305.1">
    <property type="nucleotide sequence ID" value="NZ_BAABKG010000001.1"/>
</dbReference>
<name>A0ABP9PBU0_9ACTN</name>
<comment type="caution">
    <text evidence="2">The sequence shown here is derived from an EMBL/GenBank/DDBJ whole genome shotgun (WGS) entry which is preliminary data.</text>
</comment>
<dbReference type="Proteomes" id="UP001500221">
    <property type="component" value="Unassembled WGS sequence"/>
</dbReference>
<proteinExistence type="predicted"/>
<dbReference type="EMBL" id="BAABKG010000001">
    <property type="protein sequence ID" value="GAA5144033.1"/>
    <property type="molecule type" value="Genomic_DNA"/>
</dbReference>
<feature type="compositionally biased region" description="Basic and acidic residues" evidence="1">
    <location>
        <begin position="1"/>
        <end position="13"/>
    </location>
</feature>
<evidence type="ECO:0000256" key="1">
    <source>
        <dbReference type="SAM" id="MobiDB-lite"/>
    </source>
</evidence>
<evidence type="ECO:0000313" key="3">
    <source>
        <dbReference type="Proteomes" id="UP001500221"/>
    </source>
</evidence>
<protein>
    <submittedName>
        <fullName evidence="2">Uncharacterized protein</fullName>
    </submittedName>
</protein>
<reference evidence="3" key="1">
    <citation type="journal article" date="2019" name="Int. J. Syst. Evol. Microbiol.">
        <title>The Global Catalogue of Microorganisms (GCM) 10K type strain sequencing project: providing services to taxonomists for standard genome sequencing and annotation.</title>
        <authorList>
            <consortium name="The Broad Institute Genomics Platform"/>
            <consortium name="The Broad Institute Genome Sequencing Center for Infectious Disease"/>
            <person name="Wu L."/>
            <person name="Ma J."/>
        </authorList>
    </citation>
    <scope>NUCLEOTIDE SEQUENCE [LARGE SCALE GENOMIC DNA]</scope>
    <source>
        <strain evidence="3">JCM 18459</strain>
    </source>
</reference>
<feature type="region of interest" description="Disordered" evidence="1">
    <location>
        <begin position="1"/>
        <end position="63"/>
    </location>
</feature>
<feature type="compositionally biased region" description="Basic and acidic residues" evidence="1">
    <location>
        <begin position="37"/>
        <end position="52"/>
    </location>
</feature>
<organism evidence="2 3">
    <name type="scientific">Nocardioides marinquilinus</name>
    <dbReference type="NCBI Taxonomy" id="1210400"/>
    <lineage>
        <taxon>Bacteria</taxon>
        <taxon>Bacillati</taxon>
        <taxon>Actinomycetota</taxon>
        <taxon>Actinomycetes</taxon>
        <taxon>Propionibacteriales</taxon>
        <taxon>Nocardioidaceae</taxon>
        <taxon>Nocardioides</taxon>
    </lineage>
</organism>
<sequence length="63" mass="6414">MSEHQNEPERIDADVTPGPEVEGTAAGAPTAGSEMGVAEHDEAVEPDDKAFEVDGPEASAGHA</sequence>